<dbReference type="Proteomes" id="UP000005215">
    <property type="component" value="Unassembled WGS sequence"/>
</dbReference>
<protein>
    <submittedName>
        <fullName evidence="2">Uncharacterized protein</fullName>
    </submittedName>
</protein>
<reference evidence="3" key="1">
    <citation type="submission" date="2011-11" db="EMBL/GenBank/DDBJ databases">
        <title>The Draft Genome of Spermophilus tridecemlineatus.</title>
        <authorList>
            <consortium name="The Broad Institute Genome Assembly &amp; Analysis Group"/>
            <consortium name="Computational R&amp;D Group"/>
            <consortium name="and Sequencing Platform"/>
            <person name="Di Palma F."/>
            <person name="Alfoldi J."/>
            <person name="Johnson J."/>
            <person name="Berlin A."/>
            <person name="Gnerre S."/>
            <person name="Jaffe D."/>
            <person name="MacCallum I."/>
            <person name="Young S."/>
            <person name="Walker B.J."/>
            <person name="Lindblad-Toh K."/>
        </authorList>
    </citation>
    <scope>NUCLEOTIDE SEQUENCE [LARGE SCALE GENOMIC DNA]</scope>
</reference>
<dbReference type="Ensembl" id="ENSSTOT00000039899.1">
    <property type="protein sequence ID" value="ENSSTOP00000031000.1"/>
    <property type="gene ID" value="ENSSTOG00000030446.1"/>
</dbReference>
<evidence type="ECO:0000313" key="2">
    <source>
        <dbReference type="Ensembl" id="ENSSTOP00000031000.1"/>
    </source>
</evidence>
<dbReference type="AlphaFoldDB" id="A0A287DBQ5"/>
<dbReference type="EMBL" id="AGTP01009820">
    <property type="status" value="NOT_ANNOTATED_CDS"/>
    <property type="molecule type" value="Genomic_DNA"/>
</dbReference>
<dbReference type="GeneTree" id="ENSGT00900000143429"/>
<feature type="compositionally biased region" description="Pro residues" evidence="1">
    <location>
        <begin position="32"/>
        <end position="42"/>
    </location>
</feature>
<feature type="region of interest" description="Disordered" evidence="1">
    <location>
        <begin position="1"/>
        <end position="42"/>
    </location>
</feature>
<reference evidence="2" key="3">
    <citation type="submission" date="2025-09" db="UniProtKB">
        <authorList>
            <consortium name="Ensembl"/>
        </authorList>
    </citation>
    <scope>IDENTIFICATION</scope>
</reference>
<organism evidence="2 3">
    <name type="scientific">Ictidomys tridecemlineatus</name>
    <name type="common">Thirteen-lined ground squirrel</name>
    <name type="synonym">Spermophilus tridecemlineatus</name>
    <dbReference type="NCBI Taxonomy" id="43179"/>
    <lineage>
        <taxon>Eukaryota</taxon>
        <taxon>Metazoa</taxon>
        <taxon>Chordata</taxon>
        <taxon>Craniata</taxon>
        <taxon>Vertebrata</taxon>
        <taxon>Euteleostomi</taxon>
        <taxon>Mammalia</taxon>
        <taxon>Eutheria</taxon>
        <taxon>Euarchontoglires</taxon>
        <taxon>Glires</taxon>
        <taxon>Rodentia</taxon>
        <taxon>Sciuromorpha</taxon>
        <taxon>Sciuridae</taxon>
        <taxon>Xerinae</taxon>
        <taxon>Marmotini</taxon>
        <taxon>Ictidomys</taxon>
    </lineage>
</organism>
<evidence type="ECO:0000256" key="1">
    <source>
        <dbReference type="SAM" id="MobiDB-lite"/>
    </source>
</evidence>
<name>A0A287DBQ5_ICTTR</name>
<evidence type="ECO:0000313" key="3">
    <source>
        <dbReference type="Proteomes" id="UP000005215"/>
    </source>
</evidence>
<accession>A0A287DBQ5</accession>
<reference evidence="2" key="2">
    <citation type="submission" date="2025-08" db="UniProtKB">
        <authorList>
            <consortium name="Ensembl"/>
        </authorList>
    </citation>
    <scope>IDENTIFICATION</scope>
</reference>
<sequence length="42" mass="4737">RHKEKRVPGAPPSFRDAWEEEDSASQKQIKDPSPPRPPAQGE</sequence>
<proteinExistence type="predicted"/>
<dbReference type="InParanoid" id="A0A287DBQ5"/>
<keyword evidence="3" id="KW-1185">Reference proteome</keyword>